<dbReference type="Gene3D" id="1.20.950.20">
    <property type="entry name" value="Transmembrane di-heme cytochromes, Chain C"/>
    <property type="match status" value="1"/>
</dbReference>
<protein>
    <submittedName>
        <fullName evidence="8">Heterodisulfide reductase</fullName>
    </submittedName>
</protein>
<dbReference type="GO" id="GO:0005886">
    <property type="term" value="C:plasma membrane"/>
    <property type="evidence" value="ECO:0007669"/>
    <property type="project" value="TreeGrafter"/>
</dbReference>
<proteinExistence type="predicted"/>
<reference evidence="8" key="1">
    <citation type="journal article" date="2020" name="mSystems">
        <title>Genome- and Community-Level Interaction Insights into Carbon Utilization and Element Cycling Functions of Hydrothermarchaeota in Hydrothermal Sediment.</title>
        <authorList>
            <person name="Zhou Z."/>
            <person name="Liu Y."/>
            <person name="Xu W."/>
            <person name="Pan J."/>
            <person name="Luo Z.H."/>
            <person name="Li M."/>
        </authorList>
    </citation>
    <scope>NUCLEOTIDE SEQUENCE [LARGE SCALE GENOMIC DNA]</scope>
    <source>
        <strain evidence="8">SpSt-1019</strain>
    </source>
</reference>
<feature type="transmembrane region" description="Helical" evidence="6">
    <location>
        <begin position="179"/>
        <end position="199"/>
    </location>
</feature>
<evidence type="ECO:0000313" key="8">
    <source>
        <dbReference type="EMBL" id="HHI65606.1"/>
    </source>
</evidence>
<comment type="caution">
    <text evidence="8">The sequence shown here is derived from an EMBL/GenBank/DDBJ whole genome shotgun (WGS) entry which is preliminary data.</text>
</comment>
<sequence length="396" mass="44038">MKMAKKIVKTDLDFIKEIIANGGDSVKKCYQCATCSVVCNLSPNNSPFPRKEMIMAQWGMKDALLKDADIWLCHQCADCTAYCPRGAKPGDVLGALRKITIEEYAPVKFLAKLVSKPAMWPFAFLLPVVILLIDLMLNGKLQYLADPQALVNMPIHGEPESAGKIVFAKLFPTVTGIDIFFLPAAIFAIICFWIGLSNYWKALNSDRSYPVTFKGSIIGLFSGVIWEALTSARFKLCNTMNVRSTTHLLVFWSFVGLALTTATASVYEWVLRYPSPYPLYDPVKILGNISGIALVIGSIWMINTRSTLKVGANSGFDWLLLIVVAGLGLTGMGTEIFRLMNLASIAYWTYFIHLTFVMFLFIYAPFFKIAHLAYRTLALAYSNLANRGEPDALKEI</sequence>
<accession>A0A7C5PA57</accession>
<keyword evidence="6" id="KW-0812">Transmembrane</keyword>
<dbReference type="GO" id="GO:0016491">
    <property type="term" value="F:oxidoreductase activity"/>
    <property type="evidence" value="ECO:0007669"/>
    <property type="project" value="UniProtKB-KW"/>
</dbReference>
<dbReference type="NCBIfam" id="NF038018">
    <property type="entry name" value="qmoC"/>
    <property type="match status" value="1"/>
</dbReference>
<dbReference type="Pfam" id="PF13183">
    <property type="entry name" value="Fer4_8"/>
    <property type="match status" value="1"/>
</dbReference>
<keyword evidence="4" id="KW-0408">Iron</keyword>
<feature type="transmembrane region" description="Helical" evidence="6">
    <location>
        <begin position="118"/>
        <end position="137"/>
    </location>
</feature>
<keyword evidence="2" id="KW-0479">Metal-binding</keyword>
<dbReference type="SUPFAM" id="SSF103501">
    <property type="entry name" value="Respiratory nitrate reductase 1 gamma chain"/>
    <property type="match status" value="1"/>
</dbReference>
<evidence type="ECO:0000256" key="6">
    <source>
        <dbReference type="SAM" id="Phobius"/>
    </source>
</evidence>
<keyword evidence="6" id="KW-0472">Membrane</keyword>
<feature type="transmembrane region" description="Helical" evidence="6">
    <location>
        <begin position="345"/>
        <end position="366"/>
    </location>
</feature>
<dbReference type="InterPro" id="IPR017900">
    <property type="entry name" value="4Fe4S_Fe_S_CS"/>
</dbReference>
<keyword evidence="3" id="KW-0560">Oxidoreductase</keyword>
<keyword evidence="6" id="KW-1133">Transmembrane helix</keyword>
<keyword evidence="1" id="KW-0004">4Fe-4S</keyword>
<evidence type="ECO:0000256" key="4">
    <source>
        <dbReference type="ARBA" id="ARBA00023004"/>
    </source>
</evidence>
<dbReference type="PROSITE" id="PS00198">
    <property type="entry name" value="4FE4S_FER_1"/>
    <property type="match status" value="1"/>
</dbReference>
<evidence type="ECO:0000256" key="5">
    <source>
        <dbReference type="ARBA" id="ARBA00023014"/>
    </source>
</evidence>
<organism evidence="8">
    <name type="scientific">Thermodesulfobium narugense</name>
    <dbReference type="NCBI Taxonomy" id="184064"/>
    <lineage>
        <taxon>Bacteria</taxon>
        <taxon>Pseudomonadati</taxon>
        <taxon>Thermodesulfobiota</taxon>
        <taxon>Thermodesulfobiia</taxon>
        <taxon>Thermodesulfobiales</taxon>
        <taxon>Thermodesulfobiaceae</taxon>
        <taxon>Thermodesulfobium</taxon>
    </lineage>
</organism>
<dbReference type="PANTHER" id="PTHR43255:SF1">
    <property type="entry name" value="IRON-SULFUR-BINDING OXIDOREDUCTASE FADF-RELATED"/>
    <property type="match status" value="1"/>
</dbReference>
<feature type="transmembrane region" description="Helical" evidence="6">
    <location>
        <begin position="249"/>
        <end position="271"/>
    </location>
</feature>
<dbReference type="GO" id="GO:0051539">
    <property type="term" value="F:4 iron, 4 sulfur cluster binding"/>
    <property type="evidence" value="ECO:0007669"/>
    <property type="project" value="UniProtKB-KW"/>
</dbReference>
<dbReference type="InterPro" id="IPR036197">
    <property type="entry name" value="NarG-like_sf"/>
</dbReference>
<keyword evidence="5" id="KW-0411">Iron-sulfur</keyword>
<feature type="transmembrane region" description="Helical" evidence="6">
    <location>
        <begin position="315"/>
        <end position="333"/>
    </location>
</feature>
<dbReference type="EMBL" id="DRUY01000118">
    <property type="protein sequence ID" value="HHI65606.1"/>
    <property type="molecule type" value="Genomic_DNA"/>
</dbReference>
<dbReference type="InterPro" id="IPR009051">
    <property type="entry name" value="Helical_ferredxn"/>
</dbReference>
<dbReference type="InterPro" id="IPR051460">
    <property type="entry name" value="HdrC_iron-sulfur_subunit"/>
</dbReference>
<dbReference type="Gene3D" id="1.10.1060.10">
    <property type="entry name" value="Alpha-helical ferredoxin"/>
    <property type="match status" value="1"/>
</dbReference>
<evidence type="ECO:0000256" key="3">
    <source>
        <dbReference type="ARBA" id="ARBA00023002"/>
    </source>
</evidence>
<evidence type="ECO:0000256" key="2">
    <source>
        <dbReference type="ARBA" id="ARBA00022723"/>
    </source>
</evidence>
<feature type="domain" description="4Fe-4S ferredoxin-type" evidence="7">
    <location>
        <begin position="26"/>
        <end position="86"/>
    </location>
</feature>
<name>A0A7C5PA57_9BACT</name>
<dbReference type="GO" id="GO:0046872">
    <property type="term" value="F:metal ion binding"/>
    <property type="evidence" value="ECO:0007669"/>
    <property type="project" value="UniProtKB-KW"/>
</dbReference>
<dbReference type="PANTHER" id="PTHR43255">
    <property type="entry name" value="IRON-SULFUR-BINDING OXIDOREDUCTASE FADF-RELATED-RELATED"/>
    <property type="match status" value="1"/>
</dbReference>
<gene>
    <name evidence="8" type="ORF">ENL70_03535</name>
</gene>
<dbReference type="InterPro" id="IPR017896">
    <property type="entry name" value="4Fe4S_Fe-S-bd"/>
</dbReference>
<evidence type="ECO:0000256" key="1">
    <source>
        <dbReference type="ARBA" id="ARBA00022485"/>
    </source>
</evidence>
<dbReference type="AlphaFoldDB" id="A0A7C5PA57"/>
<feature type="transmembrane region" description="Helical" evidence="6">
    <location>
        <begin position="283"/>
        <end position="303"/>
    </location>
</feature>
<evidence type="ECO:0000259" key="7">
    <source>
        <dbReference type="Pfam" id="PF13183"/>
    </source>
</evidence>
<dbReference type="SUPFAM" id="SSF46548">
    <property type="entry name" value="alpha-helical ferredoxin"/>
    <property type="match status" value="1"/>
</dbReference>